<keyword evidence="2" id="KW-1133">Transmembrane helix</keyword>
<evidence type="ECO:0000256" key="1">
    <source>
        <dbReference type="SAM" id="MobiDB-lite"/>
    </source>
</evidence>
<evidence type="ECO:0000256" key="2">
    <source>
        <dbReference type="SAM" id="Phobius"/>
    </source>
</evidence>
<reference evidence="3 4" key="1">
    <citation type="submission" date="2023-11" db="EMBL/GenBank/DDBJ databases">
        <title>Halocaridina rubra genome assembly.</title>
        <authorList>
            <person name="Smith C."/>
        </authorList>
    </citation>
    <scope>NUCLEOTIDE SEQUENCE [LARGE SCALE GENOMIC DNA]</scope>
    <source>
        <strain evidence="3">EP-1</strain>
        <tissue evidence="3">Whole</tissue>
    </source>
</reference>
<gene>
    <name evidence="3" type="ORF">SK128_003672</name>
</gene>
<feature type="region of interest" description="Disordered" evidence="1">
    <location>
        <begin position="108"/>
        <end position="128"/>
    </location>
</feature>
<keyword evidence="2" id="KW-0812">Transmembrane</keyword>
<accession>A0AAN8XD59</accession>
<protein>
    <submittedName>
        <fullName evidence="3">Uncharacterized protein</fullName>
    </submittedName>
</protein>
<keyword evidence="2" id="KW-0472">Membrane</keyword>
<organism evidence="3 4">
    <name type="scientific">Halocaridina rubra</name>
    <name type="common">Hawaiian red shrimp</name>
    <dbReference type="NCBI Taxonomy" id="373956"/>
    <lineage>
        <taxon>Eukaryota</taxon>
        <taxon>Metazoa</taxon>
        <taxon>Ecdysozoa</taxon>
        <taxon>Arthropoda</taxon>
        <taxon>Crustacea</taxon>
        <taxon>Multicrustacea</taxon>
        <taxon>Malacostraca</taxon>
        <taxon>Eumalacostraca</taxon>
        <taxon>Eucarida</taxon>
        <taxon>Decapoda</taxon>
        <taxon>Pleocyemata</taxon>
        <taxon>Caridea</taxon>
        <taxon>Atyoidea</taxon>
        <taxon>Atyidae</taxon>
        <taxon>Halocaridina</taxon>
    </lineage>
</organism>
<dbReference type="Proteomes" id="UP001381693">
    <property type="component" value="Unassembled WGS sequence"/>
</dbReference>
<sequence length="244" mass="27533">MTPRDFAEKRTSPGKGYLALTPILAVLFGVLASLFLMVLVIVIIIKSRRLHPRKSELKGTSDERESPGIIHLCEAPNGNDQIQDIISVHNGDHPRVTYGDDDLRSSKVQRTPVVSPSRSHVTVDPKRADAERIRKPRLTINTSECSWKATNNPRSLKRMRSLEAEDVTSPYLLDAPVFQEEWKIKETLLATSPWLYEEPHRSESLGAPEFVEGLAPWPPLVTKKAEKVRIVCPLDSKVRIELKF</sequence>
<feature type="transmembrane region" description="Helical" evidence="2">
    <location>
        <begin position="20"/>
        <end position="45"/>
    </location>
</feature>
<feature type="compositionally biased region" description="Polar residues" evidence="1">
    <location>
        <begin position="108"/>
        <end position="120"/>
    </location>
</feature>
<proteinExistence type="predicted"/>
<keyword evidence="4" id="KW-1185">Reference proteome</keyword>
<dbReference type="EMBL" id="JAXCGZ010009854">
    <property type="protein sequence ID" value="KAK7076099.1"/>
    <property type="molecule type" value="Genomic_DNA"/>
</dbReference>
<name>A0AAN8XD59_HALRR</name>
<evidence type="ECO:0000313" key="3">
    <source>
        <dbReference type="EMBL" id="KAK7076099.1"/>
    </source>
</evidence>
<evidence type="ECO:0000313" key="4">
    <source>
        <dbReference type="Proteomes" id="UP001381693"/>
    </source>
</evidence>
<dbReference type="AlphaFoldDB" id="A0AAN8XD59"/>
<comment type="caution">
    <text evidence="3">The sequence shown here is derived from an EMBL/GenBank/DDBJ whole genome shotgun (WGS) entry which is preliminary data.</text>
</comment>